<dbReference type="Proteomes" id="UP000225277">
    <property type="component" value="Unassembled WGS sequence"/>
</dbReference>
<accession>A0A2D3US40</accession>
<evidence type="ECO:0000259" key="2">
    <source>
        <dbReference type="Pfam" id="PF12697"/>
    </source>
</evidence>
<evidence type="ECO:0000313" key="4">
    <source>
        <dbReference type="Proteomes" id="UP000225277"/>
    </source>
</evidence>
<dbReference type="AlphaFoldDB" id="A0A2D3US40"/>
<dbReference type="Pfam" id="PF12697">
    <property type="entry name" value="Abhydrolase_6"/>
    <property type="match status" value="1"/>
</dbReference>
<dbReference type="EMBL" id="FJUY01000001">
    <property type="protein sequence ID" value="CZT15390.1"/>
    <property type="molecule type" value="Genomic_DNA"/>
</dbReference>
<reference evidence="3 4" key="1">
    <citation type="submission" date="2016-03" db="EMBL/GenBank/DDBJ databases">
        <authorList>
            <person name="Ploux O."/>
        </authorList>
    </citation>
    <scope>NUCLEOTIDE SEQUENCE [LARGE SCALE GENOMIC DNA]</scope>
    <source>
        <strain evidence="3 4">URUG2</strain>
    </source>
</reference>
<gene>
    <name evidence="3" type="ORF">RCC_01254</name>
</gene>
<protein>
    <recommendedName>
        <fullName evidence="2">AB hydrolase-1 domain-containing protein</fullName>
    </recommendedName>
</protein>
<dbReference type="RefSeq" id="XP_023622287.1">
    <property type="nucleotide sequence ID" value="XM_023766519.1"/>
</dbReference>
<dbReference type="OrthoDB" id="94039at2759"/>
<organism evidence="3 4">
    <name type="scientific">Ramularia collo-cygni</name>
    <dbReference type="NCBI Taxonomy" id="112498"/>
    <lineage>
        <taxon>Eukaryota</taxon>
        <taxon>Fungi</taxon>
        <taxon>Dikarya</taxon>
        <taxon>Ascomycota</taxon>
        <taxon>Pezizomycotina</taxon>
        <taxon>Dothideomycetes</taxon>
        <taxon>Dothideomycetidae</taxon>
        <taxon>Mycosphaerellales</taxon>
        <taxon>Mycosphaerellaceae</taxon>
        <taxon>Ramularia</taxon>
    </lineage>
</organism>
<feature type="domain" description="AB hydrolase-1" evidence="2">
    <location>
        <begin position="117"/>
        <end position="370"/>
    </location>
</feature>
<dbReference type="InterPro" id="IPR000073">
    <property type="entry name" value="AB_hydrolase_1"/>
</dbReference>
<evidence type="ECO:0000256" key="1">
    <source>
        <dbReference type="SAM" id="MobiDB-lite"/>
    </source>
</evidence>
<keyword evidence="4" id="KW-1185">Reference proteome</keyword>
<feature type="region of interest" description="Disordered" evidence="1">
    <location>
        <begin position="263"/>
        <end position="282"/>
    </location>
</feature>
<name>A0A2D3US40_9PEZI</name>
<dbReference type="InterPro" id="IPR029058">
    <property type="entry name" value="AB_hydrolase_fold"/>
</dbReference>
<proteinExistence type="predicted"/>
<dbReference type="GeneID" id="35596538"/>
<evidence type="ECO:0000313" key="3">
    <source>
        <dbReference type="EMBL" id="CZT15390.1"/>
    </source>
</evidence>
<dbReference type="Gene3D" id="3.40.50.1820">
    <property type="entry name" value="alpha/beta hydrolase"/>
    <property type="match status" value="1"/>
</dbReference>
<dbReference type="SUPFAM" id="SSF53474">
    <property type="entry name" value="alpha/beta-Hydrolases"/>
    <property type="match status" value="1"/>
</dbReference>
<sequence length="428" mass="48212">MESVIQCFDIHEHIINASHIRSYPCSSRDEFKPLKLHVKQYVPNDHEDLGSDAVTIIAASGIGFPKECYEAFFADIFKRCKKQGIKIRAFWIADQVTTASSGILNAGDLGTSLSWWDHSRDLLHLINVFSEQMLRPLIGLGHSLGGTQLAYLSTLHPALFNSLILIEPPIYPTMERKHGVAHARLMLRRKTEWTSREQAEKSMRKAPYFKKWNPFALARYFQFALQDLPPSAENPGAVRLATSKHLEVAHIFRLNDQGLGLQGLESLPPKDRKTIPDIDPSASENAPLYSPWTREMFFRLPNLRPWVLYIDGDSTTTSSSPEMAKQRLKNTGTDIGGSGGEKMGTVKQVVINGAQHTMPLDEHMGEVAEAASGFIVAEMKRWQQEGTMVAWVEDGDGRIPTPPRQDERFLRTVEDYEELAKKFAKSKL</sequence>